<feature type="compositionally biased region" description="Basic residues" evidence="1">
    <location>
        <begin position="28"/>
        <end position="38"/>
    </location>
</feature>
<evidence type="ECO:0000313" key="2">
    <source>
        <dbReference type="EMBL" id="WZP15367.1"/>
    </source>
</evidence>
<evidence type="ECO:0008006" key="4">
    <source>
        <dbReference type="Google" id="ProtNLM"/>
    </source>
</evidence>
<reference evidence="2 3" key="1">
    <citation type="submission" date="2024-04" db="EMBL/GenBank/DDBJ databases">
        <title>Arthrobacter sp. from Plains bison fecal sample.</title>
        <authorList>
            <person name="Ruzzini A."/>
        </authorList>
    </citation>
    <scope>NUCLEOTIDE SEQUENCE [LARGE SCALE GENOMIC DNA]</scope>
    <source>
        <strain evidence="2 3">EINP1</strain>
    </source>
</reference>
<evidence type="ECO:0000256" key="1">
    <source>
        <dbReference type="SAM" id="MobiDB-lite"/>
    </source>
</evidence>
<keyword evidence="3" id="KW-1185">Reference proteome</keyword>
<gene>
    <name evidence="2" type="ORF">AAE021_14525</name>
</gene>
<name>A0ABZ2ZT72_9MICC</name>
<sequence length="46" mass="5402">MLTLDKADSPTATRGPHSRQYPDTTPKPHVKHHHKKHMNQLYEENQ</sequence>
<dbReference type="Proteomes" id="UP001448858">
    <property type="component" value="Chromosome"/>
</dbReference>
<feature type="region of interest" description="Disordered" evidence="1">
    <location>
        <begin position="1"/>
        <end position="46"/>
    </location>
</feature>
<organism evidence="2 3">
    <name type="scientific">Arthrobacter citreus</name>
    <dbReference type="NCBI Taxonomy" id="1670"/>
    <lineage>
        <taxon>Bacteria</taxon>
        <taxon>Bacillati</taxon>
        <taxon>Actinomycetota</taxon>
        <taxon>Actinomycetes</taxon>
        <taxon>Micrococcales</taxon>
        <taxon>Micrococcaceae</taxon>
        <taxon>Arthrobacter</taxon>
    </lineage>
</organism>
<accession>A0ABZ2ZT72</accession>
<proteinExistence type="predicted"/>
<protein>
    <recommendedName>
        <fullName evidence="4">Small acid-soluble spore protein P</fullName>
    </recommendedName>
</protein>
<dbReference type="EMBL" id="CP151657">
    <property type="protein sequence ID" value="WZP15367.1"/>
    <property type="molecule type" value="Genomic_DNA"/>
</dbReference>
<evidence type="ECO:0000313" key="3">
    <source>
        <dbReference type="Proteomes" id="UP001448858"/>
    </source>
</evidence>
<dbReference type="RefSeq" id="WP_342023032.1">
    <property type="nucleotide sequence ID" value="NZ_CP151657.1"/>
</dbReference>